<protein>
    <submittedName>
        <fullName evidence="1">Uncharacterized protein</fullName>
    </submittedName>
</protein>
<evidence type="ECO:0000313" key="1">
    <source>
        <dbReference type="EMBL" id="RZB56794.1"/>
    </source>
</evidence>
<comment type="caution">
    <text evidence="1">The sequence shown here is derived from an EMBL/GenBank/DDBJ whole genome shotgun (WGS) entry which is preliminary data.</text>
</comment>
<dbReference type="Proteomes" id="UP000289340">
    <property type="component" value="Chromosome 17"/>
</dbReference>
<accession>A0A445G6I0</accession>
<sequence>MIQMKGVPCTLTIPSMLISKLLWQKVAHKTRVTNTKHRNKRWENNSGNKYLLKTNFCE</sequence>
<reference evidence="1 2" key="1">
    <citation type="submission" date="2018-09" db="EMBL/GenBank/DDBJ databases">
        <title>A high-quality reference genome of wild soybean provides a powerful tool to mine soybean genomes.</title>
        <authorList>
            <person name="Xie M."/>
            <person name="Chung C.Y.L."/>
            <person name="Li M.-W."/>
            <person name="Wong F.-L."/>
            <person name="Chan T.-F."/>
            <person name="Lam H.-M."/>
        </authorList>
    </citation>
    <scope>NUCLEOTIDE SEQUENCE [LARGE SCALE GENOMIC DNA]</scope>
    <source>
        <strain evidence="2">cv. W05</strain>
        <tissue evidence="1">Hypocotyl of etiolated seedlings</tissue>
    </source>
</reference>
<name>A0A445G6I0_GLYSO</name>
<proteinExistence type="predicted"/>
<evidence type="ECO:0000313" key="2">
    <source>
        <dbReference type="Proteomes" id="UP000289340"/>
    </source>
</evidence>
<dbReference type="EMBL" id="QZWG01000017">
    <property type="protein sequence ID" value="RZB56794.1"/>
    <property type="molecule type" value="Genomic_DNA"/>
</dbReference>
<keyword evidence="2" id="KW-1185">Reference proteome</keyword>
<gene>
    <name evidence="1" type="ORF">D0Y65_045767</name>
</gene>
<organism evidence="1 2">
    <name type="scientific">Glycine soja</name>
    <name type="common">Wild soybean</name>
    <dbReference type="NCBI Taxonomy" id="3848"/>
    <lineage>
        <taxon>Eukaryota</taxon>
        <taxon>Viridiplantae</taxon>
        <taxon>Streptophyta</taxon>
        <taxon>Embryophyta</taxon>
        <taxon>Tracheophyta</taxon>
        <taxon>Spermatophyta</taxon>
        <taxon>Magnoliopsida</taxon>
        <taxon>eudicotyledons</taxon>
        <taxon>Gunneridae</taxon>
        <taxon>Pentapetalae</taxon>
        <taxon>rosids</taxon>
        <taxon>fabids</taxon>
        <taxon>Fabales</taxon>
        <taxon>Fabaceae</taxon>
        <taxon>Papilionoideae</taxon>
        <taxon>50 kb inversion clade</taxon>
        <taxon>NPAAA clade</taxon>
        <taxon>indigoferoid/millettioid clade</taxon>
        <taxon>Phaseoleae</taxon>
        <taxon>Glycine</taxon>
        <taxon>Glycine subgen. Soja</taxon>
    </lineage>
</organism>
<dbReference type="AlphaFoldDB" id="A0A445G6I0"/>